<reference evidence="1" key="1">
    <citation type="journal article" date="2018" name="Genome Biol.">
        <title>SKESA: strategic k-mer extension for scrupulous assemblies.</title>
        <authorList>
            <person name="Souvorov A."/>
            <person name="Agarwala R."/>
            <person name="Lipman D.J."/>
        </authorList>
    </citation>
    <scope>NUCLEOTIDE SEQUENCE</scope>
    <source>
        <strain evidence="1">SJP41</strain>
    </source>
</reference>
<dbReference type="InterPro" id="IPR025153">
    <property type="entry name" value="Ead_Ea22"/>
</dbReference>
<proteinExistence type="predicted"/>
<reference evidence="1" key="2">
    <citation type="submission" date="2021-03" db="EMBL/GenBank/DDBJ databases">
        <authorList>
            <consortium name="NCBI Pathogen Detection Project"/>
        </authorList>
    </citation>
    <scope>NUCLEOTIDE SEQUENCE</scope>
    <source>
        <strain evidence="1">SJP41</strain>
    </source>
</reference>
<dbReference type="EMBL" id="DADPIR010000170">
    <property type="protein sequence ID" value="HAZ7495105.1"/>
    <property type="molecule type" value="Genomic_DNA"/>
</dbReference>
<dbReference type="AlphaFoldDB" id="A0AAN5ZM43"/>
<dbReference type="Proteomes" id="UP000868636">
    <property type="component" value="Unassembled WGS sequence"/>
</dbReference>
<feature type="non-terminal residue" evidence="1">
    <location>
        <position position="92"/>
    </location>
</feature>
<sequence length="92" mass="10298">MSNINYQALREIAKQATQGEWCAFISPGTDTYAVHTPGDKRCEDVIKWPGFDGQKNAENNARFIAAFNPVVVQALLDEREAQSKRIAELETN</sequence>
<gene>
    <name evidence="1" type="ORF">J8F57_005489</name>
</gene>
<comment type="caution">
    <text evidence="1">The sequence shown here is derived from an EMBL/GenBank/DDBJ whole genome shotgun (WGS) entry which is preliminary data.</text>
</comment>
<dbReference type="Pfam" id="PF13935">
    <property type="entry name" value="Ead_Ea22"/>
    <property type="match status" value="1"/>
</dbReference>
<accession>A0AAN5ZM43</accession>
<organism evidence="1 2">
    <name type="scientific">Escherichia coli</name>
    <dbReference type="NCBI Taxonomy" id="562"/>
    <lineage>
        <taxon>Bacteria</taxon>
        <taxon>Pseudomonadati</taxon>
        <taxon>Pseudomonadota</taxon>
        <taxon>Gammaproteobacteria</taxon>
        <taxon>Enterobacterales</taxon>
        <taxon>Enterobacteriaceae</taxon>
        <taxon>Escherichia</taxon>
    </lineage>
</organism>
<name>A0AAN5ZM43_ECOLX</name>
<evidence type="ECO:0000313" key="2">
    <source>
        <dbReference type="Proteomes" id="UP000868636"/>
    </source>
</evidence>
<protein>
    <submittedName>
        <fullName evidence="1">Ead/Ea22-like family protein</fullName>
    </submittedName>
</protein>
<evidence type="ECO:0000313" key="1">
    <source>
        <dbReference type="EMBL" id="HAZ7495105.1"/>
    </source>
</evidence>